<evidence type="ECO:0000256" key="3">
    <source>
        <dbReference type="ARBA" id="ARBA00012071"/>
    </source>
</evidence>
<accession>A0A128XBR7</accession>
<gene>
    <name evidence="13 16" type="primary">lpxK</name>
    <name evidence="14" type="ORF">JBJ86_07850</name>
    <name evidence="16" type="ORF">NCTC12000_01958</name>
    <name evidence="15" type="ORF">O6C86_08455</name>
</gene>
<dbReference type="NCBIfam" id="TIGR00682">
    <property type="entry name" value="lpxK"/>
    <property type="match status" value="1"/>
</dbReference>
<evidence type="ECO:0000256" key="5">
    <source>
        <dbReference type="ARBA" id="ARBA00022516"/>
    </source>
</evidence>
<sequence length="323" mass="37023">MSFFVNRIWYGNHFLQWILVPFSWLYRIVIRTRRWYLQRFCQQLYPIPIIVVGNVTVGGVGKTPLVIEIAKKIQQKGLKVGIVSRGYKAAIKHFPYEVKLNDSAELVGDEPLMMARKINCPVVIAPKRNEAVRYLLDKHSVEIIISDDGLQHYKMGRSIEIVVIDGMRKLGNGFCLPAGPLREPDSRLKQVDFVIVNQGAAEGTYSMELIPKNIVRLSTQEEVSNDLFTSEVAAVAGIGNPQRFYSTLSQLGIKFNPYSYPDHHQFKPHDLNDIDLPVIMTEKDAVKCYSFSSDKLYYLPVEAKLNDSFWEAFWSHQQLQGYY</sequence>
<reference evidence="15" key="4">
    <citation type="submission" date="2022-12" db="EMBL/GenBank/DDBJ databases">
        <title>Comparative genomics of Legionella pneumophila isolates from the West Bank and Germany support molecular epidemiology of Legionnaires disease.</title>
        <authorList>
            <person name="Zayed A.R."/>
            <person name="Bitar D.M."/>
            <person name="Steinert M."/>
            <person name="Lueck C."/>
            <person name="Brettar I."/>
            <person name="Hoefle M.G."/>
            <person name="Bunk B."/>
        </authorList>
    </citation>
    <scope>NUCLEOTIDE SEQUENCE</scope>
    <source>
        <strain evidence="15">H23</strain>
    </source>
</reference>
<comment type="catalytic activity">
    <reaction evidence="13">
        <text>a lipid A disaccharide + ATP = a lipid IVA + ADP + H(+)</text>
        <dbReference type="Rhea" id="RHEA:67840"/>
        <dbReference type="ChEBI" id="CHEBI:15378"/>
        <dbReference type="ChEBI" id="CHEBI:30616"/>
        <dbReference type="ChEBI" id="CHEBI:176343"/>
        <dbReference type="ChEBI" id="CHEBI:176425"/>
        <dbReference type="ChEBI" id="CHEBI:456216"/>
        <dbReference type="EC" id="2.7.1.130"/>
    </reaction>
</comment>
<dbReference type="InterPro" id="IPR027417">
    <property type="entry name" value="P-loop_NTPase"/>
</dbReference>
<comment type="similarity">
    <text evidence="13">Belongs to the LpxK family.</text>
</comment>
<evidence type="ECO:0000256" key="8">
    <source>
        <dbReference type="ARBA" id="ARBA00022741"/>
    </source>
</evidence>
<comment type="function">
    <text evidence="1 13">Transfers the gamma-phosphate of ATP to the 4'-position of a tetraacyldisaccharide 1-phosphate intermediate (termed DS-1-P) to form tetraacyldisaccharide 1,4'-bis-phosphate (lipid IVA).</text>
</comment>
<dbReference type="GO" id="GO:0005524">
    <property type="term" value="F:ATP binding"/>
    <property type="evidence" value="ECO:0007669"/>
    <property type="project" value="UniProtKB-UniRule"/>
</dbReference>
<name>A0A128XBR7_LEGPN</name>
<evidence type="ECO:0000313" key="14">
    <source>
        <dbReference type="EMBL" id="HAU1880152.1"/>
    </source>
</evidence>
<keyword evidence="10 13" id="KW-0067">ATP-binding</keyword>
<keyword evidence="9 13" id="KW-0418">Kinase</keyword>
<dbReference type="GO" id="GO:0009244">
    <property type="term" value="P:lipopolysaccharide core region biosynthetic process"/>
    <property type="evidence" value="ECO:0007669"/>
    <property type="project" value="TreeGrafter"/>
</dbReference>
<dbReference type="PANTHER" id="PTHR42724">
    <property type="entry name" value="TETRAACYLDISACCHARIDE 4'-KINASE"/>
    <property type="match status" value="1"/>
</dbReference>
<dbReference type="GO" id="GO:0005886">
    <property type="term" value="C:plasma membrane"/>
    <property type="evidence" value="ECO:0007669"/>
    <property type="project" value="TreeGrafter"/>
</dbReference>
<evidence type="ECO:0000313" key="16">
    <source>
        <dbReference type="EMBL" id="STX79960.1"/>
    </source>
</evidence>
<evidence type="ECO:0000313" key="17">
    <source>
        <dbReference type="Proteomes" id="UP000254631"/>
    </source>
</evidence>
<evidence type="ECO:0000256" key="1">
    <source>
        <dbReference type="ARBA" id="ARBA00002274"/>
    </source>
</evidence>
<dbReference type="GO" id="GO:0009245">
    <property type="term" value="P:lipid A biosynthetic process"/>
    <property type="evidence" value="ECO:0007669"/>
    <property type="project" value="UniProtKB-UniRule"/>
</dbReference>
<dbReference type="InterPro" id="IPR003758">
    <property type="entry name" value="LpxK"/>
</dbReference>
<evidence type="ECO:0000256" key="13">
    <source>
        <dbReference type="HAMAP-Rule" id="MF_00409"/>
    </source>
</evidence>
<evidence type="ECO:0000256" key="4">
    <source>
        <dbReference type="ARBA" id="ARBA00016436"/>
    </source>
</evidence>
<evidence type="ECO:0000256" key="9">
    <source>
        <dbReference type="ARBA" id="ARBA00022777"/>
    </source>
</evidence>
<dbReference type="GeneID" id="57035810"/>
<reference evidence="16 17" key="2">
    <citation type="submission" date="2018-06" db="EMBL/GenBank/DDBJ databases">
        <authorList>
            <consortium name="Pathogen Informatics"/>
            <person name="Doyle S."/>
        </authorList>
    </citation>
    <scope>NUCLEOTIDE SEQUENCE [LARGE SCALE GENOMIC DNA]</scope>
    <source>
        <strain evidence="16 17">NCTC12000</strain>
    </source>
</reference>
<evidence type="ECO:0000256" key="6">
    <source>
        <dbReference type="ARBA" id="ARBA00022556"/>
    </source>
</evidence>
<evidence type="ECO:0000256" key="7">
    <source>
        <dbReference type="ARBA" id="ARBA00022679"/>
    </source>
</evidence>
<keyword evidence="11 13" id="KW-0443">Lipid metabolism</keyword>
<protein>
    <recommendedName>
        <fullName evidence="4 13">Tetraacyldisaccharide 4'-kinase</fullName>
        <ecNumber evidence="3 13">2.7.1.130</ecNumber>
    </recommendedName>
    <alternativeName>
        <fullName evidence="12 13">Lipid A 4'-kinase</fullName>
    </alternativeName>
</protein>
<comment type="pathway">
    <text evidence="2 13">Glycolipid biosynthesis; lipid IV(A) biosynthesis; lipid IV(A) from (3R)-3-hydroxytetradecanoyl-[acyl-carrier-protein] and UDP-N-acetyl-alpha-D-glucosamine: step 6/6.</text>
</comment>
<dbReference type="EMBL" id="DACWHX010000008">
    <property type="protein sequence ID" value="HAU1880152.1"/>
    <property type="molecule type" value="Genomic_DNA"/>
</dbReference>
<dbReference type="AlphaFoldDB" id="A0A128XBR7"/>
<keyword evidence="5 13" id="KW-0444">Lipid biosynthesis</keyword>
<dbReference type="Proteomes" id="UP000254631">
    <property type="component" value="Unassembled WGS sequence"/>
</dbReference>
<dbReference type="Pfam" id="PF02606">
    <property type="entry name" value="LpxK"/>
    <property type="match status" value="1"/>
</dbReference>
<dbReference type="RefSeq" id="WP_010947544.1">
    <property type="nucleotide sequence ID" value="NZ_BAZA01000009.1"/>
</dbReference>
<dbReference type="EC" id="2.7.1.130" evidence="3 13"/>
<dbReference type="UniPathway" id="UPA00359">
    <property type="reaction ID" value="UER00482"/>
</dbReference>
<keyword evidence="6 13" id="KW-0441">Lipid A biosynthesis</keyword>
<evidence type="ECO:0000256" key="10">
    <source>
        <dbReference type="ARBA" id="ARBA00022840"/>
    </source>
</evidence>
<dbReference type="SMR" id="A0A128XBR7"/>
<dbReference type="EMBL" id="UGOL01000001">
    <property type="protein sequence ID" value="STX79960.1"/>
    <property type="molecule type" value="Genomic_DNA"/>
</dbReference>
<keyword evidence="8 13" id="KW-0547">Nucleotide-binding</keyword>
<dbReference type="HAMAP" id="MF_00409">
    <property type="entry name" value="LpxK"/>
    <property type="match status" value="1"/>
</dbReference>
<dbReference type="Proteomes" id="UP001071279">
    <property type="component" value="Unassembled WGS sequence"/>
</dbReference>
<keyword evidence="7 13" id="KW-0808">Transferase</keyword>
<reference evidence="14" key="1">
    <citation type="journal article" date="2018" name="Genome Biol.">
        <title>SKESA: strategic k-mer extension for scrupulous assemblies.</title>
        <authorList>
            <person name="Souvorov A."/>
            <person name="Agarwala R."/>
            <person name="Lipman D.J."/>
        </authorList>
    </citation>
    <scope>NUCLEOTIDE SEQUENCE</scope>
    <source>
        <strain evidence="14">AZ00058701</strain>
    </source>
</reference>
<evidence type="ECO:0000313" key="15">
    <source>
        <dbReference type="EMBL" id="MCZ4719251.1"/>
    </source>
</evidence>
<dbReference type="PANTHER" id="PTHR42724:SF1">
    <property type="entry name" value="TETRAACYLDISACCHARIDE 4'-KINASE, MITOCHONDRIAL-RELATED"/>
    <property type="match status" value="1"/>
</dbReference>
<dbReference type="GO" id="GO:0009029">
    <property type="term" value="F:lipid-A 4'-kinase activity"/>
    <property type="evidence" value="ECO:0007669"/>
    <property type="project" value="UniProtKB-UniRule"/>
</dbReference>
<evidence type="ECO:0000256" key="2">
    <source>
        <dbReference type="ARBA" id="ARBA00004870"/>
    </source>
</evidence>
<evidence type="ECO:0000256" key="11">
    <source>
        <dbReference type="ARBA" id="ARBA00023098"/>
    </source>
</evidence>
<organism evidence="16 17">
    <name type="scientific">Legionella pneumophila</name>
    <dbReference type="NCBI Taxonomy" id="446"/>
    <lineage>
        <taxon>Bacteria</taxon>
        <taxon>Pseudomonadati</taxon>
        <taxon>Pseudomonadota</taxon>
        <taxon>Gammaproteobacteria</taxon>
        <taxon>Legionellales</taxon>
        <taxon>Legionellaceae</taxon>
        <taxon>Legionella</taxon>
    </lineage>
</organism>
<dbReference type="SUPFAM" id="SSF52540">
    <property type="entry name" value="P-loop containing nucleoside triphosphate hydrolases"/>
    <property type="match status" value="1"/>
</dbReference>
<proteinExistence type="inferred from homology"/>
<dbReference type="OMA" id="RAFPDHH"/>
<dbReference type="Proteomes" id="UP000866496">
    <property type="component" value="Unassembled WGS sequence"/>
</dbReference>
<feature type="binding site" evidence="13">
    <location>
        <begin position="56"/>
        <end position="63"/>
    </location>
    <ligand>
        <name>ATP</name>
        <dbReference type="ChEBI" id="CHEBI:30616"/>
    </ligand>
</feature>
<dbReference type="EMBL" id="JAPXIC010000052">
    <property type="protein sequence ID" value="MCZ4719251.1"/>
    <property type="molecule type" value="Genomic_DNA"/>
</dbReference>
<evidence type="ECO:0000256" key="12">
    <source>
        <dbReference type="ARBA" id="ARBA00029757"/>
    </source>
</evidence>
<reference evidence="14" key="3">
    <citation type="submission" date="2019-10" db="EMBL/GenBank/DDBJ databases">
        <authorList>
            <consortium name="NCBI Pathogen Detection Project"/>
        </authorList>
    </citation>
    <scope>NUCLEOTIDE SEQUENCE</scope>
    <source>
        <strain evidence="14">AZ00058701</strain>
    </source>
</reference>